<proteinExistence type="predicted"/>
<dbReference type="PROSITE" id="PS50076">
    <property type="entry name" value="DNAJ_2"/>
    <property type="match status" value="1"/>
</dbReference>
<dbReference type="Gene3D" id="1.10.287.110">
    <property type="entry name" value="DnaJ domain"/>
    <property type="match status" value="1"/>
</dbReference>
<keyword evidence="4" id="KW-1185">Reference proteome</keyword>
<comment type="caution">
    <text evidence="3">The sequence shown here is derived from an EMBL/GenBank/DDBJ whole genome shotgun (WGS) entry which is preliminary data.</text>
</comment>
<feature type="domain" description="J" evidence="2">
    <location>
        <begin position="5"/>
        <end position="70"/>
    </location>
</feature>
<organism evidence="3 4">
    <name type="scientific">Candidatus Omnitrophus magneticus</name>
    <dbReference type="NCBI Taxonomy" id="1609969"/>
    <lineage>
        <taxon>Bacteria</taxon>
        <taxon>Pseudomonadati</taxon>
        <taxon>Candidatus Omnitrophota</taxon>
        <taxon>Candidatus Omnitrophus</taxon>
    </lineage>
</organism>
<dbReference type="PANTHER" id="PTHR43096">
    <property type="entry name" value="DNAJ HOMOLOG 1, MITOCHONDRIAL-RELATED"/>
    <property type="match status" value="1"/>
</dbReference>
<dbReference type="PANTHER" id="PTHR43096:SF48">
    <property type="entry name" value="CHAPERONE PROTEIN DNAJ"/>
    <property type="match status" value="1"/>
</dbReference>
<dbReference type="Gene3D" id="2.60.260.20">
    <property type="entry name" value="Urease metallochaperone UreE, N-terminal domain"/>
    <property type="match status" value="1"/>
</dbReference>
<dbReference type="InterPro" id="IPR036869">
    <property type="entry name" value="J_dom_sf"/>
</dbReference>
<dbReference type="GO" id="GO:0005737">
    <property type="term" value="C:cytoplasm"/>
    <property type="evidence" value="ECO:0007669"/>
    <property type="project" value="TreeGrafter"/>
</dbReference>
<dbReference type="InterPro" id="IPR008971">
    <property type="entry name" value="HSP40/DnaJ_pept-bd"/>
</dbReference>
<dbReference type="Proteomes" id="UP000033428">
    <property type="component" value="Unassembled WGS sequence"/>
</dbReference>
<keyword evidence="1" id="KW-0143">Chaperone</keyword>
<dbReference type="GO" id="GO:0051082">
    <property type="term" value="F:unfolded protein binding"/>
    <property type="evidence" value="ECO:0007669"/>
    <property type="project" value="InterPro"/>
</dbReference>
<dbReference type="InterPro" id="IPR002939">
    <property type="entry name" value="DnaJ_C"/>
</dbReference>
<name>A0A0F0CRZ1_9BACT</name>
<dbReference type="Pfam" id="PF01556">
    <property type="entry name" value="DnaJ_C"/>
    <property type="match status" value="1"/>
</dbReference>
<dbReference type="SUPFAM" id="SSF49493">
    <property type="entry name" value="HSP40/DnaJ peptide-binding domain"/>
    <property type="match status" value="1"/>
</dbReference>
<reference evidence="3 4" key="1">
    <citation type="submission" date="2015-02" db="EMBL/GenBank/DDBJ databases">
        <title>Single-cell genomics of uncultivated deep-branching MTB reveals a conserved set of magnetosome genes.</title>
        <authorList>
            <person name="Kolinko S."/>
            <person name="Richter M."/>
            <person name="Glockner F.O."/>
            <person name="Brachmann A."/>
            <person name="Schuler D."/>
        </authorList>
    </citation>
    <scope>NUCLEOTIDE SEQUENCE [LARGE SCALE GENOMIC DNA]</scope>
    <source>
        <strain evidence="3">SKK-01</strain>
    </source>
</reference>
<dbReference type="EMBL" id="JYNY01000016">
    <property type="protein sequence ID" value="KJJ86067.1"/>
    <property type="molecule type" value="Genomic_DNA"/>
</dbReference>
<sequence length="224" mass="24619">MPEKNYYDVLGVKDTASQDEIKSAYRKLAVKYHPDKNPGDKKAEETFKKISEAYYALGDDKRRKEYDTMRKMGAYTGNFSSSQGFDYSDFFNHFQSGARKRSGGFSSGSVFSDIFSDLFGGSASGRSGGGNTFYYSTGGGPFETVEEEDTSRVDTDVTTVLNIPANLAEKGGEANFKLSAGKNIKLKVPAGTKDGQKLRLRGQGHKCPYCNHDGDLIVTIKIKK</sequence>
<dbReference type="CDD" id="cd06257">
    <property type="entry name" value="DnaJ"/>
    <property type="match status" value="1"/>
</dbReference>
<evidence type="ECO:0000256" key="1">
    <source>
        <dbReference type="ARBA" id="ARBA00023186"/>
    </source>
</evidence>
<dbReference type="AlphaFoldDB" id="A0A0F0CRZ1"/>
<evidence type="ECO:0000313" key="4">
    <source>
        <dbReference type="Proteomes" id="UP000033428"/>
    </source>
</evidence>
<accession>A0A0F0CRZ1</accession>
<dbReference type="InterPro" id="IPR001623">
    <property type="entry name" value="DnaJ_domain"/>
</dbReference>
<dbReference type="GO" id="GO:0042026">
    <property type="term" value="P:protein refolding"/>
    <property type="evidence" value="ECO:0007669"/>
    <property type="project" value="TreeGrafter"/>
</dbReference>
<evidence type="ECO:0000259" key="2">
    <source>
        <dbReference type="PROSITE" id="PS50076"/>
    </source>
</evidence>
<dbReference type="PATRIC" id="fig|1609969.3.peg.70"/>
<dbReference type="PRINTS" id="PR00625">
    <property type="entry name" value="JDOMAIN"/>
</dbReference>
<dbReference type="SUPFAM" id="SSF46565">
    <property type="entry name" value="Chaperone J-domain"/>
    <property type="match status" value="1"/>
</dbReference>
<dbReference type="SMART" id="SM00271">
    <property type="entry name" value="DnaJ"/>
    <property type="match status" value="1"/>
</dbReference>
<dbReference type="Pfam" id="PF00226">
    <property type="entry name" value="DnaJ"/>
    <property type="match status" value="1"/>
</dbReference>
<gene>
    <name evidence="3" type="ORF">OMAG_000057</name>
</gene>
<protein>
    <submittedName>
        <fullName evidence="3">DnaJ class molecular chaperone</fullName>
    </submittedName>
</protein>
<evidence type="ECO:0000313" key="3">
    <source>
        <dbReference type="EMBL" id="KJJ86067.1"/>
    </source>
</evidence>